<evidence type="ECO:0000256" key="2">
    <source>
        <dbReference type="SAM" id="SignalP"/>
    </source>
</evidence>
<dbReference type="PANTHER" id="PTHR36113:SF6">
    <property type="entry name" value="FOSFOMYCIN RESISTANCE PROTEIN FOSX"/>
    <property type="match status" value="1"/>
</dbReference>
<dbReference type="Gene3D" id="3.10.180.10">
    <property type="entry name" value="2,3-Dihydroxybiphenyl 1,2-Dioxygenase, domain 1"/>
    <property type="match status" value="1"/>
</dbReference>
<dbReference type="Pfam" id="PF00903">
    <property type="entry name" value="Glyoxalase"/>
    <property type="match status" value="1"/>
</dbReference>
<dbReference type="Proteomes" id="UP001461163">
    <property type="component" value="Unassembled WGS sequence"/>
</dbReference>
<feature type="domain" description="VOC" evidence="3">
    <location>
        <begin position="37"/>
        <end position="162"/>
    </location>
</feature>
<protein>
    <submittedName>
        <fullName evidence="4">VOC family protein</fullName>
    </submittedName>
</protein>
<keyword evidence="2" id="KW-0732">Signal</keyword>
<dbReference type="PANTHER" id="PTHR36113">
    <property type="entry name" value="LYASE, PUTATIVE-RELATED-RELATED"/>
    <property type="match status" value="1"/>
</dbReference>
<sequence>MKRFLLSVGLGLIASASTLLHAQGPGQLQVQEQSVQGVDHVGLAVSDLQASERFFTQYAGFHVLSRDEKYPSVFLSNNSVVITLWRVTDPSRAVAFDRKHNVGLHHLALRVSSEATLNALHDTFLQDKQVKIEFAPELAGNGPNKHMMLYEPSGNRIEFIYRAAAR</sequence>
<comment type="caution">
    <text evidence="4">The sequence shown here is derived from an EMBL/GenBank/DDBJ whole genome shotgun (WGS) entry which is preliminary data.</text>
</comment>
<dbReference type="EMBL" id="JBBMQS010000001">
    <property type="protein sequence ID" value="MEM5495778.1"/>
    <property type="molecule type" value="Genomic_DNA"/>
</dbReference>
<dbReference type="InterPro" id="IPR051332">
    <property type="entry name" value="Fosfomycin_Res_Enzymes"/>
</dbReference>
<dbReference type="InterPro" id="IPR029068">
    <property type="entry name" value="Glyas_Bleomycin-R_OHBP_Dase"/>
</dbReference>
<reference evidence="4 5" key="1">
    <citation type="submission" date="2024-03" db="EMBL/GenBank/DDBJ databases">
        <title>Community enrichment and isolation of bacterial strains for fucoidan degradation.</title>
        <authorList>
            <person name="Sichert A."/>
        </authorList>
    </citation>
    <scope>NUCLEOTIDE SEQUENCE [LARGE SCALE GENOMIC DNA]</scope>
    <source>
        <strain evidence="4 5">AS12</strain>
    </source>
</reference>
<dbReference type="InterPro" id="IPR004360">
    <property type="entry name" value="Glyas_Fos-R_dOase_dom"/>
</dbReference>
<feature type="signal peptide" evidence="2">
    <location>
        <begin position="1"/>
        <end position="22"/>
    </location>
</feature>
<evidence type="ECO:0000313" key="5">
    <source>
        <dbReference type="Proteomes" id="UP001461163"/>
    </source>
</evidence>
<dbReference type="InterPro" id="IPR037523">
    <property type="entry name" value="VOC_core"/>
</dbReference>
<organism evidence="4 5">
    <name type="scientific">Paraglaciecola mesophila</name>
    <dbReference type="NCBI Taxonomy" id="197222"/>
    <lineage>
        <taxon>Bacteria</taxon>
        <taxon>Pseudomonadati</taxon>
        <taxon>Pseudomonadota</taxon>
        <taxon>Gammaproteobacteria</taxon>
        <taxon>Alteromonadales</taxon>
        <taxon>Alteromonadaceae</taxon>
        <taxon>Paraglaciecola</taxon>
    </lineage>
</organism>
<proteinExistence type="predicted"/>
<evidence type="ECO:0000259" key="3">
    <source>
        <dbReference type="PROSITE" id="PS51819"/>
    </source>
</evidence>
<feature type="chain" id="PRO_5046553077" evidence="2">
    <location>
        <begin position="23"/>
        <end position="166"/>
    </location>
</feature>
<dbReference type="RefSeq" id="WP_342880482.1">
    <property type="nucleotide sequence ID" value="NZ_JBBMQS010000001.1"/>
</dbReference>
<evidence type="ECO:0000256" key="1">
    <source>
        <dbReference type="ARBA" id="ARBA00022723"/>
    </source>
</evidence>
<gene>
    <name evidence="4" type="ORF">WNY77_00055</name>
</gene>
<dbReference type="SUPFAM" id="SSF54593">
    <property type="entry name" value="Glyoxalase/Bleomycin resistance protein/Dihydroxybiphenyl dioxygenase"/>
    <property type="match status" value="1"/>
</dbReference>
<dbReference type="PROSITE" id="PS51819">
    <property type="entry name" value="VOC"/>
    <property type="match status" value="1"/>
</dbReference>
<keyword evidence="1" id="KW-0479">Metal-binding</keyword>
<name>A0ABU9SPH5_9ALTE</name>
<accession>A0ABU9SPH5</accession>
<evidence type="ECO:0000313" key="4">
    <source>
        <dbReference type="EMBL" id="MEM5495778.1"/>
    </source>
</evidence>
<keyword evidence="5" id="KW-1185">Reference proteome</keyword>